<gene>
    <name evidence="2 4" type="primary">rsgA</name>
    <name evidence="4" type="ORF">GQ651_11435</name>
</gene>
<keyword evidence="2" id="KW-0479">Metal-binding</keyword>
<evidence type="ECO:0000256" key="2">
    <source>
        <dbReference type="HAMAP-Rule" id="MF_01820"/>
    </source>
</evidence>
<dbReference type="Proteomes" id="UP000480350">
    <property type="component" value="Unassembled WGS sequence"/>
</dbReference>
<reference evidence="4 5" key="1">
    <citation type="submission" date="2019-12" db="EMBL/GenBank/DDBJ databases">
        <authorList>
            <person name="Lee S.D."/>
        </authorList>
    </citation>
    <scope>NUCLEOTIDE SEQUENCE [LARGE SCALE GENOMIC DNA]</scope>
    <source>
        <strain evidence="4 5">GH1-50</strain>
    </source>
</reference>
<feature type="binding site" evidence="2">
    <location>
        <position position="274"/>
    </location>
    <ligand>
        <name>Zn(2+)</name>
        <dbReference type="ChEBI" id="CHEBI:29105"/>
    </ligand>
</feature>
<keyword evidence="5" id="KW-1185">Reference proteome</keyword>
<keyword evidence="2" id="KW-0547">Nucleotide-binding</keyword>
<dbReference type="PANTHER" id="PTHR32120">
    <property type="entry name" value="SMALL RIBOSOMAL SUBUNIT BIOGENESIS GTPASE RSGA"/>
    <property type="match status" value="1"/>
</dbReference>
<feature type="binding site" evidence="2">
    <location>
        <position position="272"/>
    </location>
    <ligand>
        <name>Zn(2+)</name>
        <dbReference type="ChEBI" id="CHEBI:29105"/>
    </ligand>
</feature>
<keyword evidence="2" id="KW-0963">Cytoplasm</keyword>
<dbReference type="PANTHER" id="PTHR32120:SF10">
    <property type="entry name" value="SMALL RIBOSOMAL SUBUNIT BIOGENESIS GTPASE RSGA"/>
    <property type="match status" value="1"/>
</dbReference>
<name>A0A7C9NEY9_9RHOB</name>
<dbReference type="InterPro" id="IPR004881">
    <property type="entry name" value="Ribosome_biogen_GTPase_RsgA"/>
</dbReference>
<dbReference type="PROSITE" id="PS50936">
    <property type="entry name" value="ENGC_GTPASE"/>
    <property type="match status" value="1"/>
</dbReference>
<evidence type="ECO:0000259" key="3">
    <source>
        <dbReference type="PROSITE" id="PS50936"/>
    </source>
</evidence>
<feature type="binding site" evidence="2">
    <location>
        <begin position="135"/>
        <end position="138"/>
    </location>
    <ligand>
        <name>GTP</name>
        <dbReference type="ChEBI" id="CHEBI:37565"/>
    </ligand>
</feature>
<dbReference type="GO" id="GO:0005525">
    <property type="term" value="F:GTP binding"/>
    <property type="evidence" value="ECO:0007669"/>
    <property type="project" value="UniProtKB-UniRule"/>
</dbReference>
<dbReference type="EMBL" id="WUPT01000002">
    <property type="protein sequence ID" value="MXQ08459.1"/>
    <property type="molecule type" value="Genomic_DNA"/>
</dbReference>
<organism evidence="4 5">
    <name type="scientific">Kangsaoukella pontilimi</name>
    <dbReference type="NCBI Taxonomy" id="2691042"/>
    <lineage>
        <taxon>Bacteria</taxon>
        <taxon>Pseudomonadati</taxon>
        <taxon>Pseudomonadota</taxon>
        <taxon>Alphaproteobacteria</taxon>
        <taxon>Rhodobacterales</taxon>
        <taxon>Paracoccaceae</taxon>
        <taxon>Kangsaoukella</taxon>
    </lineage>
</organism>
<dbReference type="GO" id="GO:0042274">
    <property type="term" value="P:ribosomal small subunit biogenesis"/>
    <property type="evidence" value="ECO:0007669"/>
    <property type="project" value="UniProtKB-UniRule"/>
</dbReference>
<dbReference type="AlphaFoldDB" id="A0A7C9NEY9"/>
<dbReference type="CDD" id="cd01854">
    <property type="entry name" value="YjeQ_EngC"/>
    <property type="match status" value="1"/>
</dbReference>
<dbReference type="RefSeq" id="WP_160764382.1">
    <property type="nucleotide sequence ID" value="NZ_WUPT01000002.1"/>
</dbReference>
<dbReference type="GO" id="GO:0003924">
    <property type="term" value="F:GTPase activity"/>
    <property type="evidence" value="ECO:0007669"/>
    <property type="project" value="UniProtKB-UniRule"/>
</dbReference>
<comment type="function">
    <text evidence="2">One of several proteins that assist in the late maturation steps of the functional core of the 30S ribosomal subunit. Helps release RbfA from mature subunits. May play a role in the assembly of ribosomal proteins into the subunit. Circularly permuted GTPase that catalyzes slow GTP hydrolysis, GTPase activity is stimulated by the 30S ribosomal subunit.</text>
</comment>
<feature type="binding site" evidence="2">
    <location>
        <position position="267"/>
    </location>
    <ligand>
        <name>Zn(2+)</name>
        <dbReference type="ChEBI" id="CHEBI:29105"/>
    </ligand>
</feature>
<protein>
    <recommendedName>
        <fullName evidence="2">Small ribosomal subunit biogenesis GTPase RsgA</fullName>
        <ecNumber evidence="2">3.6.1.-</ecNumber>
    </recommendedName>
</protein>
<dbReference type="Gene3D" id="3.40.50.300">
    <property type="entry name" value="P-loop containing nucleotide triphosphate hydrolases"/>
    <property type="match status" value="1"/>
</dbReference>
<dbReference type="SUPFAM" id="SSF52540">
    <property type="entry name" value="P-loop containing nucleoside triphosphate hydrolases"/>
    <property type="match status" value="1"/>
</dbReference>
<dbReference type="GO" id="GO:0005737">
    <property type="term" value="C:cytoplasm"/>
    <property type="evidence" value="ECO:0007669"/>
    <property type="project" value="UniProtKB-SubCell"/>
</dbReference>
<keyword evidence="2" id="KW-0862">Zinc</keyword>
<dbReference type="GO" id="GO:0019843">
    <property type="term" value="F:rRNA binding"/>
    <property type="evidence" value="ECO:0007669"/>
    <property type="project" value="UniProtKB-KW"/>
</dbReference>
<dbReference type="Pfam" id="PF03193">
    <property type="entry name" value="RsgA_GTPase"/>
    <property type="match status" value="1"/>
</dbReference>
<comment type="subcellular location">
    <subcellularLocation>
        <location evidence="2">Cytoplasm</location>
    </subcellularLocation>
</comment>
<sequence length="340" mass="36667">MNTAPLADLGWSRHFQAQITDTTDIPARIAAVHRNGVDALTADGPRRLSVPPGVPPLAVGDWVLTADDRVTGCLDRLSVLNRRAAGTDARDQLIAANVTTLGIVSSCNADFNVARLERYLVLAADAGCLPLVILTKADTADDPRSYQRQAERLSPLLTAITLDATDVEDVARLAPWCRTGETLALVGSSGVGKTTLRNALTGQTAATQAIREDDAKGRHTTTARELVPTVHGGWLIDTPGMRALRLTDVADGIAAVFEDIEDLAANCRFSDCAHDREPGCAVQASIADGTLHPDRLIRWRKLLAEDMRNSESIAEARARDRGFGKMVKEAMSYKRRDRDG</sequence>
<evidence type="ECO:0000313" key="4">
    <source>
        <dbReference type="EMBL" id="MXQ08459.1"/>
    </source>
</evidence>
<dbReference type="InterPro" id="IPR027417">
    <property type="entry name" value="P-loop_NTPase"/>
</dbReference>
<dbReference type="HAMAP" id="MF_01820">
    <property type="entry name" value="GTPase_RsgA"/>
    <property type="match status" value="1"/>
</dbReference>
<keyword evidence="1 2" id="KW-0690">Ribosome biogenesis</keyword>
<accession>A0A7C9NEY9</accession>
<feature type="binding site" evidence="2">
    <location>
        <position position="280"/>
    </location>
    <ligand>
        <name>Zn(2+)</name>
        <dbReference type="ChEBI" id="CHEBI:29105"/>
    </ligand>
</feature>
<keyword evidence="2" id="KW-0378">Hydrolase</keyword>
<comment type="caution">
    <text evidence="4">The sequence shown here is derived from an EMBL/GenBank/DDBJ whole genome shotgun (WGS) entry which is preliminary data.</text>
</comment>
<feature type="domain" description="EngC GTPase" evidence="3">
    <location>
        <begin position="96"/>
        <end position="242"/>
    </location>
</feature>
<reference evidence="4 5" key="2">
    <citation type="submission" date="2020-03" db="EMBL/GenBank/DDBJ databases">
        <title>Kangsaoukella pontilimi gen. nov., sp. nov., a new member of the family Rhodobacteraceae isolated from a tidal mudflat.</title>
        <authorList>
            <person name="Kim I.S."/>
        </authorList>
    </citation>
    <scope>NUCLEOTIDE SEQUENCE [LARGE SCALE GENOMIC DNA]</scope>
    <source>
        <strain evidence="4 5">GH1-50</strain>
    </source>
</reference>
<evidence type="ECO:0000256" key="1">
    <source>
        <dbReference type="ARBA" id="ARBA00022517"/>
    </source>
</evidence>
<feature type="binding site" evidence="2">
    <location>
        <begin position="187"/>
        <end position="195"/>
    </location>
    <ligand>
        <name>GTP</name>
        <dbReference type="ChEBI" id="CHEBI:37565"/>
    </ligand>
</feature>
<comment type="subunit">
    <text evidence="2">Monomer. Associates with 30S ribosomal subunit, binds 16S rRNA.</text>
</comment>
<dbReference type="NCBIfam" id="TIGR00157">
    <property type="entry name" value="ribosome small subunit-dependent GTPase A"/>
    <property type="match status" value="1"/>
</dbReference>
<dbReference type="GO" id="GO:0046872">
    <property type="term" value="F:metal ion binding"/>
    <property type="evidence" value="ECO:0007669"/>
    <property type="project" value="UniProtKB-KW"/>
</dbReference>
<comment type="cofactor">
    <cofactor evidence="2">
        <name>Zn(2+)</name>
        <dbReference type="ChEBI" id="CHEBI:29105"/>
    </cofactor>
    <text evidence="2">Binds 1 zinc ion per subunit.</text>
</comment>
<keyword evidence="2" id="KW-0699">rRNA-binding</keyword>
<dbReference type="Gene3D" id="1.10.40.50">
    <property type="entry name" value="Probable gtpase engc, domain 3"/>
    <property type="match status" value="1"/>
</dbReference>
<dbReference type="InterPro" id="IPR010914">
    <property type="entry name" value="RsgA_GTPase_dom"/>
</dbReference>
<comment type="similarity">
    <text evidence="2">Belongs to the TRAFAC class YlqF/YawG GTPase family. RsgA subfamily.</text>
</comment>
<keyword evidence="2" id="KW-0342">GTP-binding</keyword>
<dbReference type="EC" id="3.6.1.-" evidence="2"/>
<evidence type="ECO:0000313" key="5">
    <source>
        <dbReference type="Proteomes" id="UP000480350"/>
    </source>
</evidence>
<proteinExistence type="inferred from homology"/>
<keyword evidence="2" id="KW-0694">RNA-binding</keyword>